<keyword evidence="2" id="KW-0813">Transport</keyword>
<evidence type="ECO:0000256" key="3">
    <source>
        <dbReference type="ARBA" id="ARBA00022692"/>
    </source>
</evidence>
<feature type="transmembrane region" description="Helical" evidence="6">
    <location>
        <begin position="26"/>
        <end position="50"/>
    </location>
</feature>
<sequence>MDTLQQIWTYYQQNGSYVLEEFYRHFLMSAYGVLFAAIVGIPVGIFVAHYRKLSNWVFAITNVIQTIPALAMLSVDACIRTWRKYSHPITLSVFASADHQKHVYRHCQH</sequence>
<dbReference type="InterPro" id="IPR051204">
    <property type="entry name" value="ABC_transp_perm/SBD"/>
</dbReference>
<keyword evidence="5 6" id="KW-0472">Membrane</keyword>
<evidence type="ECO:0000256" key="2">
    <source>
        <dbReference type="ARBA" id="ARBA00022448"/>
    </source>
</evidence>
<reference evidence="7 8" key="1">
    <citation type="submission" date="2019-12" db="EMBL/GenBank/DDBJ databases">
        <title>Full genome sequence of a Bacillus safensis strain isolated from commercially available natto in Indonesia.</title>
        <authorList>
            <person name="Yoshida M."/>
            <person name="Uomi M."/>
            <person name="Waturangi D."/>
            <person name="Ekaputri J.J."/>
            <person name="Setiamarga D.H.E."/>
        </authorList>
    </citation>
    <scope>NUCLEOTIDE SEQUENCE [LARGE SCALE GENOMIC DNA]</scope>
    <source>
        <strain evidence="7 8">IDN1</strain>
    </source>
</reference>
<dbReference type="GO" id="GO:0055085">
    <property type="term" value="P:transmembrane transport"/>
    <property type="evidence" value="ECO:0007669"/>
    <property type="project" value="InterPro"/>
</dbReference>
<dbReference type="Gene3D" id="1.10.3720.10">
    <property type="entry name" value="MetI-like"/>
    <property type="match status" value="1"/>
</dbReference>
<dbReference type="GO" id="GO:0031460">
    <property type="term" value="P:glycine betaine transport"/>
    <property type="evidence" value="ECO:0007669"/>
    <property type="project" value="TreeGrafter"/>
</dbReference>
<dbReference type="InterPro" id="IPR000515">
    <property type="entry name" value="MetI-like"/>
</dbReference>
<dbReference type="EMBL" id="AP021906">
    <property type="protein sequence ID" value="BBP92343.1"/>
    <property type="molecule type" value="Genomic_DNA"/>
</dbReference>
<dbReference type="AlphaFoldDB" id="A0A5S9MGZ1"/>
<dbReference type="CDD" id="cd06261">
    <property type="entry name" value="TM_PBP2"/>
    <property type="match status" value="1"/>
</dbReference>
<feature type="transmembrane region" description="Helical" evidence="6">
    <location>
        <begin position="56"/>
        <end position="79"/>
    </location>
</feature>
<name>A0A5S9MGZ1_BACIA</name>
<keyword evidence="3 6" id="KW-0812">Transmembrane</keyword>
<evidence type="ECO:0000313" key="8">
    <source>
        <dbReference type="Proteomes" id="UP000464658"/>
    </source>
</evidence>
<evidence type="ECO:0000313" key="7">
    <source>
        <dbReference type="EMBL" id="BBP92343.1"/>
    </source>
</evidence>
<protein>
    <recommendedName>
        <fullName evidence="9">ABC transmembrane type-1 domain-containing protein</fullName>
    </recommendedName>
</protein>
<accession>A0A5S9MGZ1</accession>
<dbReference type="SUPFAM" id="SSF161098">
    <property type="entry name" value="MetI-like"/>
    <property type="match status" value="1"/>
</dbReference>
<evidence type="ECO:0008006" key="9">
    <source>
        <dbReference type="Google" id="ProtNLM"/>
    </source>
</evidence>
<gene>
    <name evidence="7" type="ORF">BsIDN1_59610</name>
</gene>
<organism evidence="7 8">
    <name type="scientific">Bacillus safensis</name>
    <dbReference type="NCBI Taxonomy" id="561879"/>
    <lineage>
        <taxon>Bacteria</taxon>
        <taxon>Bacillati</taxon>
        <taxon>Bacillota</taxon>
        <taxon>Bacilli</taxon>
        <taxon>Bacillales</taxon>
        <taxon>Bacillaceae</taxon>
        <taxon>Bacillus</taxon>
    </lineage>
</organism>
<dbReference type="PANTHER" id="PTHR30177:SF4">
    <property type="entry name" value="OSMOPROTECTANT IMPORT PERMEASE PROTEIN OSMW"/>
    <property type="match status" value="1"/>
</dbReference>
<dbReference type="InterPro" id="IPR035906">
    <property type="entry name" value="MetI-like_sf"/>
</dbReference>
<dbReference type="Proteomes" id="UP000464658">
    <property type="component" value="Chromosome"/>
</dbReference>
<dbReference type="PANTHER" id="PTHR30177">
    <property type="entry name" value="GLYCINE BETAINE/L-PROLINE TRANSPORT SYSTEM PERMEASE PROTEIN PROW"/>
    <property type="match status" value="1"/>
</dbReference>
<evidence type="ECO:0000256" key="4">
    <source>
        <dbReference type="ARBA" id="ARBA00022989"/>
    </source>
</evidence>
<evidence type="ECO:0000256" key="1">
    <source>
        <dbReference type="ARBA" id="ARBA00004141"/>
    </source>
</evidence>
<evidence type="ECO:0000256" key="5">
    <source>
        <dbReference type="ARBA" id="ARBA00023136"/>
    </source>
</evidence>
<keyword evidence="4 6" id="KW-1133">Transmembrane helix</keyword>
<proteinExistence type="predicted"/>
<comment type="subcellular location">
    <subcellularLocation>
        <location evidence="1">Membrane</location>
        <topology evidence="1">Multi-pass membrane protein</topology>
    </subcellularLocation>
</comment>
<evidence type="ECO:0000256" key="6">
    <source>
        <dbReference type="SAM" id="Phobius"/>
    </source>
</evidence>
<dbReference type="GO" id="GO:0016020">
    <property type="term" value="C:membrane"/>
    <property type="evidence" value="ECO:0007669"/>
    <property type="project" value="UniProtKB-SubCell"/>
</dbReference>